<evidence type="ECO:0000256" key="1">
    <source>
        <dbReference type="ARBA" id="ARBA00004651"/>
    </source>
</evidence>
<evidence type="ECO:0000256" key="7">
    <source>
        <dbReference type="SAM" id="Phobius"/>
    </source>
</evidence>
<reference evidence="9" key="1">
    <citation type="submission" date="2019-05" db="EMBL/GenBank/DDBJ databases">
        <title>Isolation, diversity and antifungal activity of Actinobacteria from wheat.</title>
        <authorList>
            <person name="Yu B."/>
        </authorList>
    </citation>
    <scope>NUCLEOTIDE SEQUENCE [LARGE SCALE GENOMIC DNA]</scope>
    <source>
        <strain evidence="9">NEAU-HEGS1-5</strain>
    </source>
</reference>
<feature type="transmembrane region" description="Helical" evidence="7">
    <location>
        <begin position="36"/>
        <end position="60"/>
    </location>
</feature>
<feature type="transmembrane region" description="Helical" evidence="7">
    <location>
        <begin position="281"/>
        <end position="303"/>
    </location>
</feature>
<evidence type="ECO:0000256" key="4">
    <source>
        <dbReference type="ARBA" id="ARBA00022692"/>
    </source>
</evidence>
<keyword evidence="2" id="KW-0813">Transport</keyword>
<dbReference type="PANTHER" id="PTHR42718">
    <property type="entry name" value="MAJOR FACILITATOR SUPERFAMILY MULTIDRUG TRANSPORTER MFSC"/>
    <property type="match status" value="1"/>
</dbReference>
<keyword evidence="3" id="KW-1003">Cell membrane</keyword>
<feature type="transmembrane region" description="Helical" evidence="7">
    <location>
        <begin position="160"/>
        <end position="179"/>
    </location>
</feature>
<dbReference type="Gene3D" id="1.20.1720.10">
    <property type="entry name" value="Multidrug resistance protein D"/>
    <property type="match status" value="1"/>
</dbReference>
<dbReference type="InterPro" id="IPR004638">
    <property type="entry name" value="EmrB-like"/>
</dbReference>
<dbReference type="GO" id="GO:0005886">
    <property type="term" value="C:plasma membrane"/>
    <property type="evidence" value="ECO:0007669"/>
    <property type="project" value="UniProtKB-SubCell"/>
</dbReference>
<feature type="transmembrane region" description="Helical" evidence="7">
    <location>
        <begin position="98"/>
        <end position="119"/>
    </location>
</feature>
<dbReference type="GO" id="GO:0022857">
    <property type="term" value="F:transmembrane transporter activity"/>
    <property type="evidence" value="ECO:0007669"/>
    <property type="project" value="InterPro"/>
</dbReference>
<dbReference type="Gene3D" id="1.20.1250.20">
    <property type="entry name" value="MFS general substrate transporter like domains"/>
    <property type="match status" value="1"/>
</dbReference>
<organism evidence="9 10">
    <name type="scientific">Microbispora triticiradicis</name>
    <dbReference type="NCBI Taxonomy" id="2200763"/>
    <lineage>
        <taxon>Bacteria</taxon>
        <taxon>Bacillati</taxon>
        <taxon>Actinomycetota</taxon>
        <taxon>Actinomycetes</taxon>
        <taxon>Streptosporangiales</taxon>
        <taxon>Streptosporangiaceae</taxon>
        <taxon>Microbispora</taxon>
    </lineage>
</organism>
<sequence>MSGRWWALVAVALATFMTYLDNNVVNVALPTIQRDLALTISGLEWIVSAYILVFAGLLLAGGRLADVFGPRAAFFTGLTVFTLASVAAGLAWNQETLIGARALQGLGAALVTPATLALLPRIFPDPRERATAVGVWSAVGALALAIGPLTGGFLSENAHWGWIFLINAPIGVVAAVIGARAIRVERVTPEQVTTGQVTVTSRRGATGRLSLDLPGLATSAVSLFALTYALIEGASRGWTSGPILGAFAVAAVAAVAFLVVESRTAQPMIDLTLFRERVFSGGLLAMGLWAFGVFGIYFFTAIYLQSALGFSPIEAGAGFVPMALLMAVSATVAPRLAERFGSGPTVAAGLGLMAVAVAGLSSAGEGSHYGDLLPWFLVYGLGGGLLVPLTNVVLNAMPPARAGVASGVLNVSREVFGLLGVTILGAVLSARQSALTGPPLHTFLEAYRFTLLIAGAIVLVGVPVSLYSLRRTRTAASVPAESAVPEPVA</sequence>
<evidence type="ECO:0000256" key="5">
    <source>
        <dbReference type="ARBA" id="ARBA00022989"/>
    </source>
</evidence>
<dbReference type="PROSITE" id="PS50850">
    <property type="entry name" value="MFS"/>
    <property type="match status" value="1"/>
</dbReference>
<dbReference type="SUPFAM" id="SSF103473">
    <property type="entry name" value="MFS general substrate transporter"/>
    <property type="match status" value="1"/>
</dbReference>
<keyword evidence="6 7" id="KW-0472">Membrane</keyword>
<feature type="transmembrane region" description="Helical" evidence="7">
    <location>
        <begin position="446"/>
        <end position="467"/>
    </location>
</feature>
<keyword evidence="4 7" id="KW-0812">Transmembrane</keyword>
<comment type="subcellular location">
    <subcellularLocation>
        <location evidence="1">Cell membrane</location>
        <topology evidence="1">Multi-pass membrane protein</topology>
    </subcellularLocation>
</comment>
<gene>
    <name evidence="9" type="ORF">FED44_20735</name>
</gene>
<feature type="transmembrane region" description="Helical" evidence="7">
    <location>
        <begin position="131"/>
        <end position="154"/>
    </location>
</feature>
<dbReference type="EMBL" id="VANP01000007">
    <property type="protein sequence ID" value="TLP57975.1"/>
    <property type="molecule type" value="Genomic_DNA"/>
</dbReference>
<comment type="caution">
    <text evidence="9">The sequence shown here is derived from an EMBL/GenBank/DDBJ whole genome shotgun (WGS) entry which is preliminary data.</text>
</comment>
<accession>A0A5R8YXX6</accession>
<keyword evidence="10" id="KW-1185">Reference proteome</keyword>
<evidence type="ECO:0000256" key="2">
    <source>
        <dbReference type="ARBA" id="ARBA00022448"/>
    </source>
</evidence>
<dbReference type="Pfam" id="PF07690">
    <property type="entry name" value="MFS_1"/>
    <property type="match status" value="1"/>
</dbReference>
<evidence type="ECO:0000256" key="3">
    <source>
        <dbReference type="ARBA" id="ARBA00022475"/>
    </source>
</evidence>
<dbReference type="NCBIfam" id="TIGR00711">
    <property type="entry name" value="efflux_EmrB"/>
    <property type="match status" value="1"/>
</dbReference>
<proteinExistence type="predicted"/>
<dbReference type="InterPro" id="IPR020846">
    <property type="entry name" value="MFS_dom"/>
</dbReference>
<feature type="transmembrane region" description="Helical" evidence="7">
    <location>
        <begin position="415"/>
        <end position="434"/>
    </location>
</feature>
<feature type="transmembrane region" description="Helical" evidence="7">
    <location>
        <begin position="376"/>
        <end position="394"/>
    </location>
</feature>
<dbReference type="InterPro" id="IPR011701">
    <property type="entry name" value="MFS"/>
</dbReference>
<feature type="transmembrane region" description="Helical" evidence="7">
    <location>
        <begin position="243"/>
        <end position="260"/>
    </location>
</feature>
<evidence type="ECO:0000313" key="10">
    <source>
        <dbReference type="Proteomes" id="UP000309033"/>
    </source>
</evidence>
<evidence type="ECO:0000313" key="9">
    <source>
        <dbReference type="EMBL" id="TLP57975.1"/>
    </source>
</evidence>
<feature type="transmembrane region" description="Helical" evidence="7">
    <location>
        <begin position="345"/>
        <end position="364"/>
    </location>
</feature>
<evidence type="ECO:0000259" key="8">
    <source>
        <dbReference type="PROSITE" id="PS50850"/>
    </source>
</evidence>
<feature type="transmembrane region" description="Helical" evidence="7">
    <location>
        <begin position="211"/>
        <end position="231"/>
    </location>
</feature>
<dbReference type="InterPro" id="IPR036259">
    <property type="entry name" value="MFS_trans_sf"/>
</dbReference>
<evidence type="ECO:0000256" key="6">
    <source>
        <dbReference type="ARBA" id="ARBA00023136"/>
    </source>
</evidence>
<dbReference type="Proteomes" id="UP000309033">
    <property type="component" value="Unassembled WGS sequence"/>
</dbReference>
<dbReference type="PANTHER" id="PTHR42718:SF42">
    <property type="entry name" value="EXPORT PROTEIN"/>
    <property type="match status" value="1"/>
</dbReference>
<keyword evidence="5 7" id="KW-1133">Transmembrane helix</keyword>
<name>A0A5R8YXX6_9ACTN</name>
<dbReference type="CDD" id="cd17321">
    <property type="entry name" value="MFS_MMR_MDR_like"/>
    <property type="match status" value="1"/>
</dbReference>
<feature type="domain" description="Major facilitator superfamily (MFS) profile" evidence="8">
    <location>
        <begin position="7"/>
        <end position="473"/>
    </location>
</feature>
<dbReference type="OrthoDB" id="3218494at2"/>
<dbReference type="AlphaFoldDB" id="A0A5R8YXX6"/>
<feature type="transmembrane region" description="Helical" evidence="7">
    <location>
        <begin position="315"/>
        <end position="333"/>
    </location>
</feature>
<protein>
    <submittedName>
        <fullName evidence="9">MFS transporter</fullName>
    </submittedName>
</protein>
<feature type="transmembrane region" description="Helical" evidence="7">
    <location>
        <begin position="72"/>
        <end position="92"/>
    </location>
</feature>